<proteinExistence type="predicted"/>
<comment type="caution">
    <text evidence="1">The sequence shown here is derived from an EMBL/GenBank/DDBJ whole genome shotgun (WGS) entry which is preliminary data.</text>
</comment>
<dbReference type="AlphaFoldDB" id="A0A3M7P598"/>
<reference evidence="1 2" key="1">
    <citation type="journal article" date="2018" name="Sci. Rep.">
        <title>Genomic signatures of local adaptation to the degree of environmental predictability in rotifers.</title>
        <authorList>
            <person name="Franch-Gras L."/>
            <person name="Hahn C."/>
            <person name="Garcia-Roger E.M."/>
            <person name="Carmona M.J."/>
            <person name="Serra M."/>
            <person name="Gomez A."/>
        </authorList>
    </citation>
    <scope>NUCLEOTIDE SEQUENCE [LARGE SCALE GENOMIC DNA]</scope>
    <source>
        <strain evidence="1">HYR1</strain>
    </source>
</reference>
<evidence type="ECO:0000313" key="1">
    <source>
        <dbReference type="EMBL" id="RMZ93864.1"/>
    </source>
</evidence>
<gene>
    <name evidence="1" type="ORF">BpHYR1_014162</name>
</gene>
<sequence>MKNKTPDLNNNFNSSQKTRISENYESFKKIKLLYSIAFILIKHFKNINLPFLSGKRDDRNY</sequence>
<dbReference type="Proteomes" id="UP000276133">
    <property type="component" value="Unassembled WGS sequence"/>
</dbReference>
<organism evidence="1 2">
    <name type="scientific">Brachionus plicatilis</name>
    <name type="common">Marine rotifer</name>
    <name type="synonym">Brachionus muelleri</name>
    <dbReference type="NCBI Taxonomy" id="10195"/>
    <lineage>
        <taxon>Eukaryota</taxon>
        <taxon>Metazoa</taxon>
        <taxon>Spiralia</taxon>
        <taxon>Gnathifera</taxon>
        <taxon>Rotifera</taxon>
        <taxon>Eurotatoria</taxon>
        <taxon>Monogononta</taxon>
        <taxon>Pseudotrocha</taxon>
        <taxon>Ploima</taxon>
        <taxon>Brachionidae</taxon>
        <taxon>Brachionus</taxon>
    </lineage>
</organism>
<protein>
    <submittedName>
        <fullName evidence="1">Uncharacterized protein</fullName>
    </submittedName>
</protein>
<evidence type="ECO:0000313" key="2">
    <source>
        <dbReference type="Proteomes" id="UP000276133"/>
    </source>
</evidence>
<keyword evidence="2" id="KW-1185">Reference proteome</keyword>
<name>A0A3M7P598_BRAPC</name>
<dbReference type="EMBL" id="REGN01013496">
    <property type="protein sequence ID" value="RMZ93864.1"/>
    <property type="molecule type" value="Genomic_DNA"/>
</dbReference>
<accession>A0A3M7P598</accession>